<dbReference type="OrthoDB" id="72545at2759"/>
<evidence type="ECO:0000313" key="2">
    <source>
        <dbReference type="EMBL" id="EQC41726.1"/>
    </source>
</evidence>
<sequence>MKLATMLALTTAVAAQTCTKLTDPASPMNAFLTKTFGASNETEGVMAVLNQLPASVLTCFGSIDVTAAMPTLLASVGTEPKCTPALMWVTTLMNGAKTDAPKKNDAAWWSANFTDADLQKVCTPLTTSVTPCFNNALVPAVSKLIEGNACCTDFVAAIKTNFGQSLSAMLSDLFNKAVDAACLVQTPGFSTPNQTCAYSLSKSFLNNVNSYETLLKNGLAVTQIPNDQGCAAVEGNPFKTTAGVAVSDVFTKPIVPGACAKPVDAFVTYIASYPIVKTFTYGNITINDLFAEGKCVKGSAVKALWADIPMEKSMKVGLDTIINDNVCFHIANGYTATCKTVSSLSGTPAGGDKATTTPTTAPLAKPSSATSLSAFATMAGMTALLIAA</sequence>
<keyword evidence="3" id="KW-1185">Reference proteome</keyword>
<evidence type="ECO:0000256" key="1">
    <source>
        <dbReference type="SAM" id="SignalP"/>
    </source>
</evidence>
<dbReference type="eggNOG" id="ENOG502SB2E">
    <property type="taxonomic scope" value="Eukaryota"/>
</dbReference>
<keyword evidence="1" id="KW-0732">Signal</keyword>
<name>T0R429_SAPDV</name>
<feature type="signal peptide" evidence="1">
    <location>
        <begin position="1"/>
        <end position="15"/>
    </location>
</feature>
<protein>
    <recommendedName>
        <fullName evidence="4">Secreted protein</fullName>
    </recommendedName>
</protein>
<dbReference type="VEuPathDB" id="FungiDB:SDRG_01681"/>
<reference evidence="2 3" key="1">
    <citation type="submission" date="2012-04" db="EMBL/GenBank/DDBJ databases">
        <title>The Genome Sequence of Saprolegnia declina VS20.</title>
        <authorList>
            <consortium name="The Broad Institute Genome Sequencing Platform"/>
            <person name="Russ C."/>
            <person name="Nusbaum C."/>
            <person name="Tyler B."/>
            <person name="van West P."/>
            <person name="Dieguez-Uribeondo J."/>
            <person name="de Bruijn I."/>
            <person name="Tripathy S."/>
            <person name="Jiang R."/>
            <person name="Young S.K."/>
            <person name="Zeng Q."/>
            <person name="Gargeya S."/>
            <person name="Fitzgerald M."/>
            <person name="Haas B."/>
            <person name="Abouelleil A."/>
            <person name="Alvarado L."/>
            <person name="Arachchi H.M."/>
            <person name="Berlin A."/>
            <person name="Chapman S.B."/>
            <person name="Goldberg J."/>
            <person name="Griggs A."/>
            <person name="Gujja S."/>
            <person name="Hansen M."/>
            <person name="Howarth C."/>
            <person name="Imamovic A."/>
            <person name="Larimer J."/>
            <person name="McCowen C."/>
            <person name="Montmayeur A."/>
            <person name="Murphy C."/>
            <person name="Neiman D."/>
            <person name="Pearson M."/>
            <person name="Priest M."/>
            <person name="Roberts A."/>
            <person name="Saif S."/>
            <person name="Shea T."/>
            <person name="Sisk P."/>
            <person name="Sykes S."/>
            <person name="Wortman J."/>
            <person name="Nusbaum C."/>
            <person name="Birren B."/>
        </authorList>
    </citation>
    <scope>NUCLEOTIDE SEQUENCE [LARGE SCALE GENOMIC DNA]</scope>
    <source>
        <strain evidence="2 3">VS20</strain>
    </source>
</reference>
<dbReference type="InParanoid" id="T0R429"/>
<feature type="chain" id="PRO_5012565249" description="Secreted protein" evidence="1">
    <location>
        <begin position="16"/>
        <end position="388"/>
    </location>
</feature>
<dbReference type="GeneID" id="19942408"/>
<dbReference type="OMA" id="CFHIANG"/>
<dbReference type="Proteomes" id="UP000030762">
    <property type="component" value="Unassembled WGS sequence"/>
</dbReference>
<evidence type="ECO:0000313" key="3">
    <source>
        <dbReference type="Proteomes" id="UP000030762"/>
    </source>
</evidence>
<dbReference type="AlphaFoldDB" id="T0R429"/>
<gene>
    <name evidence="2" type="ORF">SDRG_01681</name>
</gene>
<accession>T0R429</accession>
<proteinExistence type="predicted"/>
<dbReference type="EMBL" id="JH767134">
    <property type="protein sequence ID" value="EQC41726.1"/>
    <property type="molecule type" value="Genomic_DNA"/>
</dbReference>
<evidence type="ECO:0008006" key="4">
    <source>
        <dbReference type="Google" id="ProtNLM"/>
    </source>
</evidence>
<dbReference type="RefSeq" id="XP_008605440.1">
    <property type="nucleotide sequence ID" value="XM_008607218.1"/>
</dbReference>
<organism evidence="2 3">
    <name type="scientific">Saprolegnia diclina (strain VS20)</name>
    <dbReference type="NCBI Taxonomy" id="1156394"/>
    <lineage>
        <taxon>Eukaryota</taxon>
        <taxon>Sar</taxon>
        <taxon>Stramenopiles</taxon>
        <taxon>Oomycota</taxon>
        <taxon>Saprolegniomycetes</taxon>
        <taxon>Saprolegniales</taxon>
        <taxon>Saprolegniaceae</taxon>
        <taxon>Saprolegnia</taxon>
    </lineage>
</organism>